<dbReference type="OrthoDB" id="370541at2"/>
<dbReference type="EMBL" id="CP011253">
    <property type="protein sequence ID" value="AKC71183.1"/>
    <property type="molecule type" value="Genomic_DNA"/>
</dbReference>
<sequence>MGILAFVKEAGEALLGKAHAADTPPPAPGPDVDAANRTAGEAIENYIKSQGLDATGLDVEFDGATRTVKVYGVAADQATKEKILLCCGNVRGVAAVDDQMSVSTASAEAKYYTVKSGDTLSAISKSVYGDANKYNGIFEANKPMLSSPDKIYPGQVLRIPPL</sequence>
<dbReference type="Proteomes" id="UP000035050">
    <property type="component" value="Chromosome"/>
</dbReference>
<dbReference type="SUPFAM" id="SSF54106">
    <property type="entry name" value="LysM domain"/>
    <property type="match status" value="1"/>
</dbReference>
<dbReference type="HOGENOM" id="CLU_125377_0_0_4"/>
<evidence type="ECO:0000313" key="6">
    <source>
        <dbReference type="EMBL" id="AKC71183.1"/>
    </source>
</evidence>
<gene>
    <name evidence="6" type="ORF">MB84_19450</name>
</gene>
<dbReference type="FunFam" id="3.10.350.10:FF:000001">
    <property type="entry name" value="Peptidoglycan-binding protein LysM"/>
    <property type="match status" value="1"/>
</dbReference>
<dbReference type="PANTHER" id="PTHR34700:SF8">
    <property type="entry name" value="POTASSIUM BINDING PROTEIN KBP"/>
    <property type="match status" value="1"/>
</dbReference>
<evidence type="ECO:0000256" key="2">
    <source>
        <dbReference type="ARBA" id="ARBA00022490"/>
    </source>
</evidence>
<feature type="domain" description="LysM" evidence="5">
    <location>
        <begin position="110"/>
        <end position="159"/>
    </location>
</feature>
<dbReference type="PATRIC" id="fig|573737.6.peg.4865"/>
<dbReference type="Gene3D" id="3.10.350.10">
    <property type="entry name" value="LysM domain"/>
    <property type="match status" value="1"/>
</dbReference>
<evidence type="ECO:0000259" key="4">
    <source>
        <dbReference type="PROSITE" id="PS50914"/>
    </source>
</evidence>
<dbReference type="InterPro" id="IPR007055">
    <property type="entry name" value="BON_dom"/>
</dbReference>
<dbReference type="NCBIfam" id="NF008399">
    <property type="entry name" value="PRK11198.1"/>
    <property type="match status" value="1"/>
</dbReference>
<keyword evidence="7" id="KW-1185">Reference proteome</keyword>
<dbReference type="Pfam" id="PF04972">
    <property type="entry name" value="BON"/>
    <property type="match status" value="1"/>
</dbReference>
<protein>
    <recommendedName>
        <fullName evidence="3">Potassium binding protein Kbp</fullName>
    </recommendedName>
</protein>
<feature type="domain" description="BON" evidence="4">
    <location>
        <begin position="34"/>
        <end position="104"/>
    </location>
</feature>
<dbReference type="CDD" id="cd00118">
    <property type="entry name" value="LysM"/>
    <property type="match status" value="1"/>
</dbReference>
<proteinExistence type="predicted"/>
<organism evidence="6 7">
    <name type="scientific">Pandoraea oxalativorans</name>
    <dbReference type="NCBI Taxonomy" id="573737"/>
    <lineage>
        <taxon>Bacteria</taxon>
        <taxon>Pseudomonadati</taxon>
        <taxon>Pseudomonadota</taxon>
        <taxon>Betaproteobacteria</taxon>
        <taxon>Burkholderiales</taxon>
        <taxon>Burkholderiaceae</taxon>
        <taxon>Pandoraea</taxon>
    </lineage>
</organism>
<dbReference type="PROSITE" id="PS50914">
    <property type="entry name" value="BON"/>
    <property type="match status" value="1"/>
</dbReference>
<evidence type="ECO:0000256" key="3">
    <source>
        <dbReference type="ARBA" id="ARBA00072219"/>
    </source>
</evidence>
<dbReference type="InterPro" id="IPR036779">
    <property type="entry name" value="LysM_dom_sf"/>
</dbReference>
<dbReference type="RefSeq" id="WP_046292339.1">
    <property type="nucleotide sequence ID" value="NZ_CP011253.3"/>
</dbReference>
<dbReference type="KEGG" id="pox:MB84_19450"/>
<dbReference type="PANTHER" id="PTHR34700">
    <property type="entry name" value="POTASSIUM BINDING PROTEIN KBP"/>
    <property type="match status" value="1"/>
</dbReference>
<reference evidence="6" key="1">
    <citation type="submission" date="2016-06" db="EMBL/GenBank/DDBJ databases">
        <title>Pandoraea oxalativorans DSM 23570 Genome Sequencing.</title>
        <authorList>
            <person name="Ee R."/>
            <person name="Lim Y.-L."/>
            <person name="Yong D."/>
            <person name="Yin W.-F."/>
            <person name="Chan K.-G."/>
        </authorList>
    </citation>
    <scope>NUCLEOTIDE SEQUENCE</scope>
    <source>
        <strain evidence="6">DSM 23570</strain>
    </source>
</reference>
<dbReference type="GO" id="GO:0005737">
    <property type="term" value="C:cytoplasm"/>
    <property type="evidence" value="ECO:0007669"/>
    <property type="project" value="UniProtKB-SubCell"/>
</dbReference>
<dbReference type="PROSITE" id="PS51782">
    <property type="entry name" value="LYSM"/>
    <property type="match status" value="1"/>
</dbReference>
<dbReference type="InterPro" id="IPR018392">
    <property type="entry name" value="LysM"/>
</dbReference>
<comment type="subcellular location">
    <subcellularLocation>
        <location evidence="1">Cytoplasm</location>
    </subcellularLocation>
</comment>
<accession>A0A0E3U8C2</accession>
<dbReference type="InterPro" id="IPR052196">
    <property type="entry name" value="Bact_Kbp"/>
</dbReference>
<name>A0A0E3U8C2_9BURK</name>
<evidence type="ECO:0000256" key="1">
    <source>
        <dbReference type="ARBA" id="ARBA00004496"/>
    </source>
</evidence>
<keyword evidence="2" id="KW-0963">Cytoplasm</keyword>
<dbReference type="Pfam" id="PF01476">
    <property type="entry name" value="LysM"/>
    <property type="match status" value="1"/>
</dbReference>
<evidence type="ECO:0000259" key="5">
    <source>
        <dbReference type="PROSITE" id="PS51782"/>
    </source>
</evidence>
<evidence type="ECO:0000313" key="7">
    <source>
        <dbReference type="Proteomes" id="UP000035050"/>
    </source>
</evidence>
<dbReference type="AlphaFoldDB" id="A0A0E3U8C2"/>
<dbReference type="SMART" id="SM00257">
    <property type="entry name" value="LysM"/>
    <property type="match status" value="1"/>
</dbReference>